<reference evidence="2" key="2">
    <citation type="journal article" date="2007" name="Science">
        <title>Draft genome sequence of the sexually transmitted pathogen Trichomonas vaginalis.</title>
        <authorList>
            <person name="Carlton J.M."/>
            <person name="Hirt R.P."/>
            <person name="Silva J.C."/>
            <person name="Delcher A.L."/>
            <person name="Schatz M."/>
            <person name="Zhao Q."/>
            <person name="Wortman J.R."/>
            <person name="Bidwell S.L."/>
            <person name="Alsmark U.C.M."/>
            <person name="Besteiro S."/>
            <person name="Sicheritz-Ponten T."/>
            <person name="Noel C.J."/>
            <person name="Dacks J.B."/>
            <person name="Foster P.G."/>
            <person name="Simillion C."/>
            <person name="Van de Peer Y."/>
            <person name="Miranda-Saavedra D."/>
            <person name="Barton G.J."/>
            <person name="Westrop G.D."/>
            <person name="Mueller S."/>
            <person name="Dessi D."/>
            <person name="Fiori P.L."/>
            <person name="Ren Q."/>
            <person name="Paulsen I."/>
            <person name="Zhang H."/>
            <person name="Bastida-Corcuera F.D."/>
            <person name="Simoes-Barbosa A."/>
            <person name="Brown M.T."/>
            <person name="Hayes R.D."/>
            <person name="Mukherjee M."/>
            <person name="Okumura C.Y."/>
            <person name="Schneider R."/>
            <person name="Smith A.J."/>
            <person name="Vanacova S."/>
            <person name="Villalvazo M."/>
            <person name="Haas B.J."/>
            <person name="Pertea M."/>
            <person name="Feldblyum T.V."/>
            <person name="Utterback T.R."/>
            <person name="Shu C.L."/>
            <person name="Osoegawa K."/>
            <person name="de Jong P.J."/>
            <person name="Hrdy I."/>
            <person name="Horvathova L."/>
            <person name="Zubacova Z."/>
            <person name="Dolezal P."/>
            <person name="Malik S.B."/>
            <person name="Logsdon J.M. Jr."/>
            <person name="Henze K."/>
            <person name="Gupta A."/>
            <person name="Wang C.C."/>
            <person name="Dunne R.L."/>
            <person name="Upcroft J.A."/>
            <person name="Upcroft P."/>
            <person name="White O."/>
            <person name="Salzberg S.L."/>
            <person name="Tang P."/>
            <person name="Chiu C.-H."/>
            <person name="Lee Y.-S."/>
            <person name="Embley T.M."/>
            <person name="Coombs G.H."/>
            <person name="Mottram J.C."/>
            <person name="Tachezy J."/>
            <person name="Fraser-Liggett C.M."/>
            <person name="Johnson P.J."/>
        </authorList>
    </citation>
    <scope>NUCLEOTIDE SEQUENCE [LARGE SCALE GENOMIC DNA]</scope>
    <source>
        <strain evidence="2">G3</strain>
    </source>
</reference>
<feature type="transmembrane region" description="Helical" evidence="1">
    <location>
        <begin position="78"/>
        <end position="97"/>
    </location>
</feature>
<dbReference type="RefSeq" id="XP_001317104.1">
    <property type="nucleotide sequence ID" value="XM_001317069.1"/>
</dbReference>
<dbReference type="KEGG" id="tva:4762746"/>
<dbReference type="VEuPathDB" id="TrichDB:TVAGG3_0183440"/>
<dbReference type="Proteomes" id="UP000001542">
    <property type="component" value="Unassembled WGS sequence"/>
</dbReference>
<organism evidence="2 3">
    <name type="scientific">Trichomonas vaginalis (strain ATCC PRA-98 / G3)</name>
    <dbReference type="NCBI Taxonomy" id="412133"/>
    <lineage>
        <taxon>Eukaryota</taxon>
        <taxon>Metamonada</taxon>
        <taxon>Parabasalia</taxon>
        <taxon>Trichomonadida</taxon>
        <taxon>Trichomonadidae</taxon>
        <taxon>Trichomonas</taxon>
    </lineage>
</organism>
<accession>A2ER62</accession>
<proteinExistence type="predicted"/>
<name>A2ER62_TRIV3</name>
<sequence length="1560" mass="178279">MRYWADKSCIPPVLTQDLLNETIFFDLPLLSNNLIEILNTSIEKGSTFIKSLSQIGFNAIIPDITINKITERFNQPEISESSVVCLFFLVICILTIYSNQDSLNKLTKLFNLLNKITKTSYQNAFDELLISICELISNENNNYFNTELFTLIIQQLYINKTLGKRIARILIQLGQKIHSTDDSVSINNYLCFLDSTLKENKNKFTSEEMSAILTMSEPSFINLNPIAISIFANSSQIEMNKVIVRNFTMMDHFVIQKIRKSKTKLTNEDFITILPFDNSRFVEQQKNGDGFPIPPQSSVGADNRNVHNSFSWTFEGTINQIKNSIDNASIEVLNIISQTMFVTCQHSKCTEMYPDFIVYIISMLTIISKRVNVTEKFLNIIFDDFIFNHNCTIFHGELRECQQFVRNNAIQIADNEKLLHLVIQNISHDPLLLSEILTRILYILNSSSVQLLKNSGIESLIVGGLLMDPKNLPSCISLNITRGVPLEFLFDILNDDQALQTVFHSKKMLSVILSLAFEADIINSIVSIISRAIQNSQDLPESFLNFERSLFSSYVLDNIYQNESILFLNATLKAILQNAIVAIYFDPLIDEAIQIAMKQPSAELLNMILSVCTLICQSKKFNIDDRFEPLVKLFKIVYQEDPPESMIGKFLCMMNKSINTAQSDNFNISEPQFISLFFVTFCKSPFFKKVLEIFLGLCQYSEHNCYACHLSEIDVLISRGLVGPFTFRNIQIEIKLNEEVEELLYKIITLIMQVKSDLKCAQSIISCILPDENGNFSERSFKMLSVVNNISSNFSVNPSPQYSCSTPKPSLKLETNSSLFNNGYCFAFWLKADVNYIQNSSNKYAIFKAVDQNKNNIQLYLHGRDIILRFESDMITSSIITKKVKPSIWNFFVVCVSTNSKENYEVLCSVDHKMEIEISFRAIQLEGLVNIDFGFSEVSDKEKSVILGPFSFIQDSSYENFESITANGVDKCIYSNKNCKIHSESLESDNSVIGFFEKIDPLSIIDIFKYAKQAPPHVIELALLLAGKMNIIPINIELETIEDTCNEVKQTLGIEFDEKVKKIEIQKSSFLAFIYLLFQAQIPLPSSYFNPFITVYNRLKSKEFQYIIFNTFLWGDRNERVFRRIIDNWPRIDCEKPFTLILPQLLLNENCSKPVIFRVLDMMIKSNISRDERDAIIGCAIEDPKNASIYSHFMRVQNAQPCSQMSYCVQDEESFVELYKLVDGINTPDERLIKCHLAVSLFSKIYSEINFEDSDIVSIRSIVRGIPLRNIPAPDTSSEGWFILPLCAAVVSDKASDNAIIAEFLCCGLNNSKNLMQEFSNILCLFEALSIMGFDTWGVKCATISRLFFALMSSEIQISSSQYFEIVEMSLVSLFYKLSSSLLSKNLQMMVNLEKSDIVDSSFKIFETKKENETESIYQKMISSSIPTDLSFKFRIDVDPDDSDLLSALNNIAAYYHMFVPQKPKDLLIKDFIMMQNHQLSITPNFNSLFDSESPDKLQVHMNIEYIQSQIILIKLMLDTTKVSCNRQIEALTNAKVEFLSTMTTMLECGKTFVKRYIRL</sequence>
<evidence type="ECO:0000256" key="1">
    <source>
        <dbReference type="SAM" id="Phobius"/>
    </source>
</evidence>
<evidence type="ECO:0000313" key="2">
    <source>
        <dbReference type="EMBL" id="EAY04881.1"/>
    </source>
</evidence>
<keyword evidence="1" id="KW-1133">Transmembrane helix</keyword>
<keyword evidence="3" id="KW-1185">Reference proteome</keyword>
<gene>
    <name evidence="2" type="ORF">TVAG_287950</name>
</gene>
<dbReference type="InParanoid" id="A2ER62"/>
<reference evidence="2" key="1">
    <citation type="submission" date="2006-10" db="EMBL/GenBank/DDBJ databases">
        <authorList>
            <person name="Amadeo P."/>
            <person name="Zhao Q."/>
            <person name="Wortman J."/>
            <person name="Fraser-Liggett C."/>
            <person name="Carlton J."/>
        </authorList>
    </citation>
    <scope>NUCLEOTIDE SEQUENCE</scope>
    <source>
        <strain evidence="2">G3</strain>
    </source>
</reference>
<evidence type="ECO:0000313" key="3">
    <source>
        <dbReference type="Proteomes" id="UP000001542"/>
    </source>
</evidence>
<dbReference type="EMBL" id="DS113463">
    <property type="protein sequence ID" value="EAY04881.1"/>
    <property type="molecule type" value="Genomic_DNA"/>
</dbReference>
<keyword evidence="1" id="KW-0812">Transmembrane</keyword>
<protein>
    <recommendedName>
        <fullName evidence="4">Beige/BEACH domain containing protein</fullName>
    </recommendedName>
</protein>
<dbReference type="VEuPathDB" id="TrichDB:TVAG_287950"/>
<keyword evidence="1" id="KW-0472">Membrane</keyword>
<evidence type="ECO:0008006" key="4">
    <source>
        <dbReference type="Google" id="ProtNLM"/>
    </source>
</evidence>